<dbReference type="InterPro" id="IPR052157">
    <property type="entry name" value="BCAA_transport_permease"/>
</dbReference>
<gene>
    <name evidence="10" type="ORF">H9K76_06005</name>
</gene>
<dbReference type="Pfam" id="PF02653">
    <property type="entry name" value="BPD_transp_2"/>
    <property type="match status" value="1"/>
</dbReference>
<keyword evidence="3" id="KW-1003">Cell membrane</keyword>
<dbReference type="GO" id="GO:0006865">
    <property type="term" value="P:amino acid transport"/>
    <property type="evidence" value="ECO:0007669"/>
    <property type="project" value="UniProtKB-KW"/>
</dbReference>
<evidence type="ECO:0000256" key="4">
    <source>
        <dbReference type="ARBA" id="ARBA00022692"/>
    </source>
</evidence>
<keyword evidence="11" id="KW-1185">Reference proteome</keyword>
<sequence>MEIFGVSLPAMLSQLLLGLVNGSFYAILSLGLAVIFGLLNVINFAHGALFMLGALLTWMAMNYFGINYWVMLILSPLIVGVLGVVIERTMLRWIYKLDHLYGLLLTLGLTLIIEGVFRSIYGVSGLGYDTPELLEGATNLGFMMLPNYRAWVVVASIVVCLATWFVIEKTKLGAYLRAGTENPRLVEAFGINVPVMITLTYAFGAALAAFAGVLAAPVYQVTPLMGQNLIIVVFAVVVIGGMGSIMGSILTGLGLGVIEGLTKVFYPEASSTVVFVIMAIVLLIRPAGLFGKEK</sequence>
<evidence type="ECO:0000256" key="6">
    <source>
        <dbReference type="ARBA" id="ARBA00022989"/>
    </source>
</evidence>
<evidence type="ECO:0000256" key="1">
    <source>
        <dbReference type="ARBA" id="ARBA00004651"/>
    </source>
</evidence>
<accession>A0A7G9RS19</accession>
<dbReference type="GO" id="GO:0022857">
    <property type="term" value="F:transmembrane transporter activity"/>
    <property type="evidence" value="ECO:0007669"/>
    <property type="project" value="InterPro"/>
</dbReference>
<feature type="transmembrane region" description="Helical" evidence="9">
    <location>
        <begin position="148"/>
        <end position="167"/>
    </location>
</feature>
<comment type="subcellular location">
    <subcellularLocation>
        <location evidence="1">Cell membrane</location>
        <topology evidence="1">Multi-pass membrane protein</topology>
    </subcellularLocation>
</comment>
<evidence type="ECO:0000256" key="3">
    <source>
        <dbReference type="ARBA" id="ARBA00022475"/>
    </source>
</evidence>
<dbReference type="InterPro" id="IPR001851">
    <property type="entry name" value="ABC_transp_permease"/>
</dbReference>
<feature type="transmembrane region" description="Helical" evidence="9">
    <location>
        <begin position="12"/>
        <end position="34"/>
    </location>
</feature>
<organism evidence="10 11">
    <name type="scientific">Diaphorobacter ruginosibacter</name>
    <dbReference type="NCBI Taxonomy" id="1715720"/>
    <lineage>
        <taxon>Bacteria</taxon>
        <taxon>Pseudomonadati</taxon>
        <taxon>Pseudomonadota</taxon>
        <taxon>Betaproteobacteria</taxon>
        <taxon>Burkholderiales</taxon>
        <taxon>Comamonadaceae</taxon>
        <taxon>Diaphorobacter</taxon>
    </lineage>
</organism>
<feature type="transmembrane region" description="Helical" evidence="9">
    <location>
        <begin position="99"/>
        <end position="121"/>
    </location>
</feature>
<feature type="transmembrane region" description="Helical" evidence="9">
    <location>
        <begin position="66"/>
        <end position="87"/>
    </location>
</feature>
<feature type="transmembrane region" description="Helical" evidence="9">
    <location>
        <begin position="229"/>
        <end position="258"/>
    </location>
</feature>
<feature type="transmembrane region" description="Helical" evidence="9">
    <location>
        <begin position="41"/>
        <end position="60"/>
    </location>
</feature>
<keyword evidence="2" id="KW-0813">Transport</keyword>
<evidence type="ECO:0000313" key="11">
    <source>
        <dbReference type="Proteomes" id="UP000515811"/>
    </source>
</evidence>
<dbReference type="CDD" id="cd06582">
    <property type="entry name" value="TM_PBP1_LivH_like"/>
    <property type="match status" value="1"/>
</dbReference>
<feature type="transmembrane region" description="Helical" evidence="9">
    <location>
        <begin position="188"/>
        <end position="217"/>
    </location>
</feature>
<protein>
    <submittedName>
        <fullName evidence="10">Branched-chain amino acid ABC transporter permease</fullName>
    </submittedName>
</protein>
<feature type="transmembrane region" description="Helical" evidence="9">
    <location>
        <begin position="265"/>
        <end position="284"/>
    </location>
</feature>
<evidence type="ECO:0000256" key="9">
    <source>
        <dbReference type="SAM" id="Phobius"/>
    </source>
</evidence>
<dbReference type="AlphaFoldDB" id="A0A7G9RS19"/>
<keyword evidence="5" id="KW-0029">Amino-acid transport</keyword>
<evidence type="ECO:0000256" key="5">
    <source>
        <dbReference type="ARBA" id="ARBA00022970"/>
    </source>
</evidence>
<dbReference type="Proteomes" id="UP000515811">
    <property type="component" value="Chromosome"/>
</dbReference>
<comment type="similarity">
    <text evidence="8">Belongs to the binding-protein-dependent transport system permease family. LivHM subfamily.</text>
</comment>
<keyword evidence="6 9" id="KW-1133">Transmembrane helix</keyword>
<dbReference type="KEGG" id="drg:H9K76_06005"/>
<evidence type="ECO:0000256" key="7">
    <source>
        <dbReference type="ARBA" id="ARBA00023136"/>
    </source>
</evidence>
<name>A0A7G9RS19_9BURK</name>
<reference evidence="10 11" key="1">
    <citation type="submission" date="2020-08" db="EMBL/GenBank/DDBJ databases">
        <title>Genome sequence of Diaphorobacter ruginosibacter DSM 27467T.</title>
        <authorList>
            <person name="Hyun D.-W."/>
            <person name="Bae J.-W."/>
        </authorList>
    </citation>
    <scope>NUCLEOTIDE SEQUENCE [LARGE SCALE GENOMIC DNA]</scope>
    <source>
        <strain evidence="10 11">DSM 27467</strain>
    </source>
</reference>
<dbReference type="PANTHER" id="PTHR11795">
    <property type="entry name" value="BRANCHED-CHAIN AMINO ACID TRANSPORT SYSTEM PERMEASE PROTEIN LIVH"/>
    <property type="match status" value="1"/>
</dbReference>
<evidence type="ECO:0000313" key="10">
    <source>
        <dbReference type="EMBL" id="QNN58394.1"/>
    </source>
</evidence>
<keyword evidence="7 9" id="KW-0472">Membrane</keyword>
<dbReference type="GO" id="GO:0005886">
    <property type="term" value="C:plasma membrane"/>
    <property type="evidence" value="ECO:0007669"/>
    <property type="project" value="UniProtKB-SubCell"/>
</dbReference>
<dbReference type="RefSeq" id="WP_187598744.1">
    <property type="nucleotide sequence ID" value="NZ_CP060714.1"/>
</dbReference>
<proteinExistence type="inferred from homology"/>
<dbReference type="EMBL" id="CP060714">
    <property type="protein sequence ID" value="QNN58394.1"/>
    <property type="molecule type" value="Genomic_DNA"/>
</dbReference>
<evidence type="ECO:0000256" key="8">
    <source>
        <dbReference type="ARBA" id="ARBA00037998"/>
    </source>
</evidence>
<dbReference type="PANTHER" id="PTHR11795:SF442">
    <property type="entry name" value="ABC TRANSPORTER ATP-BINDING PROTEIN"/>
    <property type="match status" value="1"/>
</dbReference>
<keyword evidence="4 9" id="KW-0812">Transmembrane</keyword>
<evidence type="ECO:0000256" key="2">
    <source>
        <dbReference type="ARBA" id="ARBA00022448"/>
    </source>
</evidence>